<sequence length="838" mass="90653">MRRPYPLQADDPALLSQTTPLPLAIPMDQQSIAPFNLSIHYDTLARIEDPDLGPTARIQSTTDPLGVSGAEIRVGVMSGDTTRFPLPVPDLKCGIADPSDILRSAFMRQAKITSHCTAIIAQGSGVATRLSVHHRTVPQKTFPAGMILSFETAASLVIGTGLDLGFQITCRDLRGYISEAGSKLLASIYAVKPATTSARSTTADAYRSIALETAVDLIARCAGKADLPQTLLSEGLANYLKRLAPLLADEAAELATRIATKGREDDIANPLGTPSPPSDLEAQDIRNLRRFAAALRLLSGCKGGLEGNIEEEKDEHFPVTIEDAFALLDQDVLGQGDEANQRQMSRCFQHLIEAGYLTGRSASQSFAVVFRDTPMNSAQTGAMVLHAQLMSVADNLPRGEGGDLLRDTVTTVRELLLPYILEWDQQTEETMQSLQEVVRRWMVAPLAPLAAELFETLTCTIPDHLVALDGQPSFPSTRLKSVLKADPLLQSGILSQASQSQRSLPVLAEKLMTDVIRQAANIPDGAGGELLAQAIKAALHHPDGAETDLRYALRDRVIGSLKREAAPISKPHQALSNAIPALRQHGYLAALDRNQSSCDLLDTRHLYAKPQANQGRSLRITSPCCADPKRMVPILSAPVYFEFHCPDIPSWKDQGSVDIWLNHTLLNHADLRQNGAGCYYGYLGLSTLRYGPNLLEVRCQTGTAQPHRATQLFYMALDESLVVGRLGLRAKACSQRQNITLTNRSPAPLALAGYTLESSLGLRARFKTGALSALGEMTISISGNISSRKDWMTVEQASAYDNPAGSMLMLRAPDQNIIAQAYTAGAKQAAINLVNSLK</sequence>
<organism evidence="1 2">
    <name type="scientific">Donghicola tyrosinivorans</name>
    <dbReference type="NCBI Taxonomy" id="1652492"/>
    <lineage>
        <taxon>Bacteria</taxon>
        <taxon>Pseudomonadati</taxon>
        <taxon>Pseudomonadota</taxon>
        <taxon>Alphaproteobacteria</taxon>
        <taxon>Rhodobacterales</taxon>
        <taxon>Roseobacteraceae</taxon>
        <taxon>Donghicola</taxon>
    </lineage>
</organism>
<dbReference type="RefSeq" id="WP_106264535.1">
    <property type="nucleotide sequence ID" value="NZ_PVTQ01000006.1"/>
</dbReference>
<accession>A0A2T0WRW5</accession>
<name>A0A2T0WRW5_9RHOB</name>
<comment type="caution">
    <text evidence="1">The sequence shown here is derived from an EMBL/GenBank/DDBJ whole genome shotgun (WGS) entry which is preliminary data.</text>
</comment>
<evidence type="ECO:0000313" key="1">
    <source>
        <dbReference type="EMBL" id="PRY89436.1"/>
    </source>
</evidence>
<gene>
    <name evidence="1" type="ORF">CLV74_106138</name>
</gene>
<dbReference type="EMBL" id="PVTQ01000006">
    <property type="protein sequence ID" value="PRY89436.1"/>
    <property type="molecule type" value="Genomic_DNA"/>
</dbReference>
<proteinExistence type="predicted"/>
<evidence type="ECO:0000313" key="2">
    <source>
        <dbReference type="Proteomes" id="UP000238392"/>
    </source>
</evidence>
<reference evidence="1 2" key="1">
    <citation type="submission" date="2018-03" db="EMBL/GenBank/DDBJ databases">
        <title>Genomic Encyclopedia of Archaeal and Bacterial Type Strains, Phase II (KMG-II): from individual species to whole genera.</title>
        <authorList>
            <person name="Goeker M."/>
        </authorList>
    </citation>
    <scope>NUCLEOTIDE SEQUENCE [LARGE SCALE GENOMIC DNA]</scope>
    <source>
        <strain evidence="1 2">DSM 100212</strain>
    </source>
</reference>
<keyword evidence="2" id="KW-1185">Reference proteome</keyword>
<protein>
    <submittedName>
        <fullName evidence="1">Uncharacterized protein</fullName>
    </submittedName>
</protein>
<dbReference type="AlphaFoldDB" id="A0A2T0WRW5"/>
<dbReference type="Proteomes" id="UP000238392">
    <property type="component" value="Unassembled WGS sequence"/>
</dbReference>